<keyword evidence="3" id="KW-0949">S-adenosyl-L-methionine</keyword>
<dbReference type="SUPFAM" id="SSF53335">
    <property type="entry name" value="S-adenosyl-L-methionine-dependent methyltransferases"/>
    <property type="match status" value="1"/>
</dbReference>
<dbReference type="GO" id="GO:0008168">
    <property type="term" value="F:methyltransferase activity"/>
    <property type="evidence" value="ECO:0007669"/>
    <property type="project" value="UniProtKB-KW"/>
</dbReference>
<organism evidence="5 6">
    <name type="scientific">Leptospira idonii</name>
    <dbReference type="NCBI Taxonomy" id="1193500"/>
    <lineage>
        <taxon>Bacteria</taxon>
        <taxon>Pseudomonadati</taxon>
        <taxon>Spirochaetota</taxon>
        <taxon>Spirochaetia</taxon>
        <taxon>Leptospirales</taxon>
        <taxon>Leptospiraceae</taxon>
        <taxon>Leptospira</taxon>
    </lineage>
</organism>
<keyword evidence="1 5" id="KW-0489">Methyltransferase</keyword>
<evidence type="ECO:0000256" key="2">
    <source>
        <dbReference type="ARBA" id="ARBA00022679"/>
    </source>
</evidence>
<evidence type="ECO:0000259" key="4">
    <source>
        <dbReference type="Pfam" id="PF10672"/>
    </source>
</evidence>
<feature type="domain" description="S-adenosylmethionine-dependent methyltransferase" evidence="4">
    <location>
        <begin position="102"/>
        <end position="247"/>
    </location>
</feature>
<dbReference type="Gene3D" id="3.40.50.150">
    <property type="entry name" value="Vaccinia Virus protein VP39"/>
    <property type="match status" value="1"/>
</dbReference>
<dbReference type="Proteomes" id="UP000298058">
    <property type="component" value="Unassembled WGS sequence"/>
</dbReference>
<reference evidence="5" key="1">
    <citation type="journal article" date="2019" name="PLoS Negl. Trop. Dis.">
        <title>Revisiting the worldwide diversity of Leptospira species in the environment.</title>
        <authorList>
            <person name="Vincent A.T."/>
            <person name="Schiettekatte O."/>
            <person name="Bourhy P."/>
            <person name="Veyrier F.J."/>
            <person name="Picardeau M."/>
        </authorList>
    </citation>
    <scope>NUCLEOTIDE SEQUENCE [LARGE SCALE GENOMIC DNA]</scope>
    <source>
        <strain evidence="5">201300427</strain>
    </source>
</reference>
<evidence type="ECO:0000313" key="6">
    <source>
        <dbReference type="Proteomes" id="UP000298058"/>
    </source>
</evidence>
<dbReference type="Gene3D" id="3.30.750.80">
    <property type="entry name" value="RNA methyltransferase domain (HRMD) like"/>
    <property type="match status" value="1"/>
</dbReference>
<dbReference type="InterPro" id="IPR019614">
    <property type="entry name" value="SAM-dep_methyl-trfase"/>
</dbReference>
<evidence type="ECO:0000256" key="1">
    <source>
        <dbReference type="ARBA" id="ARBA00022603"/>
    </source>
</evidence>
<gene>
    <name evidence="5" type="ORF">EHS15_08430</name>
</gene>
<evidence type="ECO:0000256" key="3">
    <source>
        <dbReference type="ARBA" id="ARBA00022691"/>
    </source>
</evidence>
<dbReference type="Pfam" id="PF10672">
    <property type="entry name" value="Methyltrans_SAM"/>
    <property type="match status" value="1"/>
</dbReference>
<dbReference type="InterPro" id="IPR029063">
    <property type="entry name" value="SAM-dependent_MTases_sf"/>
</dbReference>
<dbReference type="OrthoDB" id="9805492at2"/>
<evidence type="ECO:0000313" key="5">
    <source>
        <dbReference type="EMBL" id="TGN19361.1"/>
    </source>
</evidence>
<sequence length="328" mass="38909">MTSSPSGTGALQMFENRLRKLKKEREKWAKKNSIECYRVYDEDIPQVPVILDRYSDSFVLYDRSSLRFQTEEEKEDRFSQIAKIVETVFAIPSESLYLKNRKKQKGRDQYEKLSSHSRSFWVKENQIQFSVNLSDYLDTGLFLDHRVTREWFSKEVKGKSVLNLFCYTGSFTVYSAIGGAASTTSVDMSNTYIDWAKTNLLQNGFSGRDHEFVCKDVLAWIRDEAKNPNRKRYDMIFLDPPTFSNSKKMTEEWDVQENHRNLILTLLTKFLTEKGEIWFSTNFRKFAWNIPEEEWKERDYQCIDLSEKSIPEDFRDKKIHRLYRIVPV</sequence>
<dbReference type="RefSeq" id="WP_135760123.1">
    <property type="nucleotide sequence ID" value="NZ_RQHW01000031.1"/>
</dbReference>
<dbReference type="AlphaFoldDB" id="A0A4R9M0B4"/>
<keyword evidence="2 5" id="KW-0808">Transferase</keyword>
<dbReference type="EMBL" id="RQHW01000031">
    <property type="protein sequence ID" value="TGN19361.1"/>
    <property type="molecule type" value="Genomic_DNA"/>
</dbReference>
<keyword evidence="6" id="KW-1185">Reference proteome</keyword>
<accession>A0A4R9M0B4</accession>
<proteinExistence type="predicted"/>
<dbReference type="CDD" id="cd02440">
    <property type="entry name" value="AdoMet_MTases"/>
    <property type="match status" value="1"/>
</dbReference>
<dbReference type="PANTHER" id="PTHR43042">
    <property type="entry name" value="SAM-DEPENDENT METHYLTRANSFERASE"/>
    <property type="match status" value="1"/>
</dbReference>
<name>A0A4R9M0B4_9LEPT</name>
<comment type="caution">
    <text evidence="5">The sequence shown here is derived from an EMBL/GenBank/DDBJ whole genome shotgun (WGS) entry which is preliminary data.</text>
</comment>
<dbReference type="GO" id="GO:0032259">
    <property type="term" value="P:methylation"/>
    <property type="evidence" value="ECO:0007669"/>
    <property type="project" value="UniProtKB-KW"/>
</dbReference>
<protein>
    <submittedName>
        <fullName evidence="5">SAM-dependent methyltransferase</fullName>
    </submittedName>
</protein>
<dbReference type="PANTHER" id="PTHR43042:SF3">
    <property type="entry name" value="RIBOSOMAL RNA LARGE SUBUNIT METHYLTRANSFERASE YWBD-RELATED"/>
    <property type="match status" value="1"/>
</dbReference>